<evidence type="ECO:0000256" key="1">
    <source>
        <dbReference type="ARBA" id="ARBA00022603"/>
    </source>
</evidence>
<comment type="catalytic activity">
    <reaction evidence="4 5">
        <text>L-glutaminyl-[peptide chain release factor] + S-adenosyl-L-methionine = N(5)-methyl-L-glutaminyl-[peptide chain release factor] + S-adenosyl-L-homocysteine + H(+)</text>
        <dbReference type="Rhea" id="RHEA:42896"/>
        <dbReference type="Rhea" id="RHEA-COMP:10271"/>
        <dbReference type="Rhea" id="RHEA-COMP:10272"/>
        <dbReference type="ChEBI" id="CHEBI:15378"/>
        <dbReference type="ChEBI" id="CHEBI:30011"/>
        <dbReference type="ChEBI" id="CHEBI:57856"/>
        <dbReference type="ChEBI" id="CHEBI:59789"/>
        <dbReference type="ChEBI" id="CHEBI:61891"/>
        <dbReference type="EC" id="2.1.1.297"/>
    </reaction>
</comment>
<proteinExistence type="inferred from homology"/>
<dbReference type="Gene3D" id="3.40.50.150">
    <property type="entry name" value="Vaccinia Virus protein VP39"/>
    <property type="match status" value="1"/>
</dbReference>
<dbReference type="Gene3D" id="1.10.8.10">
    <property type="entry name" value="DNA helicase RuvA subunit, C-terminal domain"/>
    <property type="match status" value="1"/>
</dbReference>
<dbReference type="GO" id="GO:0032259">
    <property type="term" value="P:methylation"/>
    <property type="evidence" value="ECO:0007669"/>
    <property type="project" value="UniProtKB-KW"/>
</dbReference>
<evidence type="ECO:0000313" key="8">
    <source>
        <dbReference type="EMBL" id="MXU65706.1"/>
    </source>
</evidence>
<dbReference type="CDD" id="cd02440">
    <property type="entry name" value="AdoMet_MTases"/>
    <property type="match status" value="1"/>
</dbReference>
<dbReference type="InterPro" id="IPR029063">
    <property type="entry name" value="SAM-dependent_MTases_sf"/>
</dbReference>
<evidence type="ECO:0000256" key="2">
    <source>
        <dbReference type="ARBA" id="ARBA00022679"/>
    </source>
</evidence>
<feature type="domain" description="Release factor glutamine methyltransferase N-terminal" evidence="7">
    <location>
        <begin position="3"/>
        <end position="73"/>
    </location>
</feature>
<feature type="binding site" evidence="5">
    <location>
        <begin position="115"/>
        <end position="119"/>
    </location>
    <ligand>
        <name>S-adenosyl-L-methionine</name>
        <dbReference type="ChEBI" id="CHEBI:59789"/>
    </ligand>
</feature>
<dbReference type="PROSITE" id="PS00092">
    <property type="entry name" value="N6_MTASE"/>
    <property type="match status" value="1"/>
</dbReference>
<dbReference type="AlphaFoldDB" id="A0A6B0TP92"/>
<dbReference type="HAMAP" id="MF_02126">
    <property type="entry name" value="RF_methyltr_PrmC"/>
    <property type="match status" value="1"/>
</dbReference>
<comment type="similarity">
    <text evidence="5">Belongs to the protein N5-glutamine methyltransferase family. PrmC subfamily.</text>
</comment>
<dbReference type="InterPro" id="IPR002052">
    <property type="entry name" value="DNA_methylase_N6_adenine_CS"/>
</dbReference>
<evidence type="ECO:0000256" key="3">
    <source>
        <dbReference type="ARBA" id="ARBA00022691"/>
    </source>
</evidence>
<dbReference type="NCBIfam" id="TIGR03534">
    <property type="entry name" value="RF_mod_PrmC"/>
    <property type="match status" value="1"/>
</dbReference>
<dbReference type="EMBL" id="WUWG01000003">
    <property type="protein sequence ID" value="MXU65706.1"/>
    <property type="molecule type" value="Genomic_DNA"/>
</dbReference>
<dbReference type="Proteomes" id="UP000436016">
    <property type="component" value="Unassembled WGS sequence"/>
</dbReference>
<keyword evidence="3 5" id="KW-0949">S-adenosyl-L-methionine</keyword>
<organism evidence="8 9">
    <name type="scientific">Oceanomicrobium pacificus</name>
    <dbReference type="NCBI Taxonomy" id="2692916"/>
    <lineage>
        <taxon>Bacteria</taxon>
        <taxon>Pseudomonadati</taxon>
        <taxon>Pseudomonadota</taxon>
        <taxon>Alphaproteobacteria</taxon>
        <taxon>Rhodobacterales</taxon>
        <taxon>Paracoccaceae</taxon>
        <taxon>Oceanomicrobium</taxon>
    </lineage>
</organism>
<reference evidence="8 9" key="1">
    <citation type="submission" date="2019-12" db="EMBL/GenBank/DDBJ databases">
        <title>Strain KN286 was isolated from seawater, which was collected from Caroline Seamount in the tropical western Pacific.</title>
        <authorList>
            <person name="Wang Q."/>
        </authorList>
    </citation>
    <scope>NUCLEOTIDE SEQUENCE [LARGE SCALE GENOMIC DNA]</scope>
    <source>
        <strain evidence="8 9">KN286</strain>
    </source>
</reference>
<accession>A0A6B0TP92</accession>
<evidence type="ECO:0000259" key="6">
    <source>
        <dbReference type="Pfam" id="PF05175"/>
    </source>
</evidence>
<dbReference type="InterPro" id="IPR004556">
    <property type="entry name" value="HemK-like"/>
</dbReference>
<sequence>MADLLAHGQAVLTAAGITTAPRDARRLLAHAMKIDPARLTVELSGPAPAGLADRFGTMIAARARFQPVAQIIGYRDFWGRRFRVTQDVLDPRPDSETLIEALLEGGPAERLLDLGTGSGCLALTLLAEWPGAHGVATDQSAAALNLARENAEALGLTDRVRFAQGDWWDAADGTFDLILSNPPYIPTDVYATLDPDVRDWEPEAALTPGADGLAAYRAIIDGVADHLRPGGRLAFEIGYDQGASVAALVAERLGWTPRILPDLNGHDRVVLADRPA</sequence>
<dbReference type="Pfam" id="PF17827">
    <property type="entry name" value="PrmC_N"/>
    <property type="match status" value="1"/>
</dbReference>
<dbReference type="NCBIfam" id="TIGR00536">
    <property type="entry name" value="hemK_fam"/>
    <property type="match status" value="1"/>
</dbReference>
<feature type="binding site" evidence="5">
    <location>
        <begin position="181"/>
        <end position="184"/>
    </location>
    <ligand>
        <name>substrate</name>
    </ligand>
</feature>
<feature type="binding site" evidence="5">
    <location>
        <position position="167"/>
    </location>
    <ligand>
        <name>S-adenosyl-L-methionine</name>
        <dbReference type="ChEBI" id="CHEBI:59789"/>
    </ligand>
</feature>
<gene>
    <name evidence="5 8" type="primary">prmC</name>
    <name evidence="8" type="ORF">GSH16_09610</name>
</gene>
<dbReference type="SUPFAM" id="SSF53335">
    <property type="entry name" value="S-adenosyl-L-methionine-dependent methyltransferases"/>
    <property type="match status" value="1"/>
</dbReference>
<evidence type="ECO:0000256" key="5">
    <source>
        <dbReference type="HAMAP-Rule" id="MF_02126"/>
    </source>
</evidence>
<keyword evidence="1 5" id="KW-0489">Methyltransferase</keyword>
<dbReference type="InterPro" id="IPR040758">
    <property type="entry name" value="PrmC_N"/>
</dbReference>
<evidence type="ECO:0000256" key="4">
    <source>
        <dbReference type="ARBA" id="ARBA00048391"/>
    </source>
</evidence>
<feature type="domain" description="Methyltransferase small" evidence="6">
    <location>
        <begin position="95"/>
        <end position="184"/>
    </location>
</feature>
<comment type="caution">
    <text evidence="8">The sequence shown here is derived from an EMBL/GenBank/DDBJ whole genome shotgun (WGS) entry which is preliminary data.</text>
</comment>
<comment type="function">
    <text evidence="5">Methylates the class 1 translation termination release factors RF1/PrfA and RF2/PrfB on the glutamine residue of the universally conserved GGQ motif.</text>
</comment>
<dbReference type="PANTHER" id="PTHR18895">
    <property type="entry name" value="HEMK METHYLTRANSFERASE"/>
    <property type="match status" value="1"/>
</dbReference>
<dbReference type="PANTHER" id="PTHR18895:SF74">
    <property type="entry name" value="MTRF1L RELEASE FACTOR GLUTAMINE METHYLTRANSFERASE"/>
    <property type="match status" value="1"/>
</dbReference>
<dbReference type="GO" id="GO:0102559">
    <property type="term" value="F:peptide chain release factor N(5)-glutamine methyltransferase activity"/>
    <property type="evidence" value="ECO:0007669"/>
    <property type="project" value="UniProtKB-EC"/>
</dbReference>
<keyword evidence="9" id="KW-1185">Reference proteome</keyword>
<dbReference type="InterPro" id="IPR019874">
    <property type="entry name" value="RF_methyltr_PrmC"/>
</dbReference>
<evidence type="ECO:0000313" key="9">
    <source>
        <dbReference type="Proteomes" id="UP000436016"/>
    </source>
</evidence>
<dbReference type="GO" id="GO:0003676">
    <property type="term" value="F:nucleic acid binding"/>
    <property type="evidence" value="ECO:0007669"/>
    <property type="project" value="InterPro"/>
</dbReference>
<dbReference type="InterPro" id="IPR050320">
    <property type="entry name" value="N5-glutamine_MTase"/>
</dbReference>
<evidence type="ECO:0000259" key="7">
    <source>
        <dbReference type="Pfam" id="PF17827"/>
    </source>
</evidence>
<feature type="binding site" evidence="5">
    <location>
        <position position="181"/>
    </location>
    <ligand>
        <name>S-adenosyl-L-methionine</name>
        <dbReference type="ChEBI" id="CHEBI:59789"/>
    </ligand>
</feature>
<keyword evidence="2 5" id="KW-0808">Transferase</keyword>
<dbReference type="EC" id="2.1.1.297" evidence="5"/>
<protein>
    <recommendedName>
        <fullName evidence="5">Release factor glutamine methyltransferase</fullName>
        <shortName evidence="5">RF MTase</shortName>
        <ecNumber evidence="5">2.1.1.297</ecNumber>
    </recommendedName>
    <alternativeName>
        <fullName evidence="5">N5-glutamine methyltransferase PrmC</fullName>
    </alternativeName>
    <alternativeName>
        <fullName evidence="5">Protein-(glutamine-N5) MTase PrmC</fullName>
    </alternativeName>
    <alternativeName>
        <fullName evidence="5">Protein-glutamine N-methyltransferase PrmC</fullName>
    </alternativeName>
</protein>
<dbReference type="InterPro" id="IPR007848">
    <property type="entry name" value="Small_mtfrase_dom"/>
</dbReference>
<feature type="binding site" evidence="5">
    <location>
        <position position="138"/>
    </location>
    <ligand>
        <name>S-adenosyl-L-methionine</name>
        <dbReference type="ChEBI" id="CHEBI:59789"/>
    </ligand>
</feature>
<name>A0A6B0TP92_9RHOB</name>
<dbReference type="Pfam" id="PF05175">
    <property type="entry name" value="MTS"/>
    <property type="match status" value="1"/>
</dbReference>